<dbReference type="RefSeq" id="WP_376919195.1">
    <property type="nucleotide sequence ID" value="NZ_JBHRSW010000006.1"/>
</dbReference>
<keyword evidence="2" id="KW-1185">Reference proteome</keyword>
<dbReference type="SUPFAM" id="SSF89095">
    <property type="entry name" value="GatB/YqeY motif"/>
    <property type="match status" value="1"/>
</dbReference>
<sequence length="147" mass="16224">MSLLDTLKTAQKDAMRAKDKLSLGTIRMALAAVKQKEVDERVEVNDQDVLQILTKMVKQRQEAATQFVQGDRQDLADKENEEIEVLKRFLPAPLSQAEIMDIVEKAITDTAATSIKDMGKVMGIVRPQVQGKADMGQVSGLIKSKLG</sequence>
<proteinExistence type="predicted"/>
<dbReference type="PANTHER" id="PTHR28055">
    <property type="entry name" value="ALTERED INHERITANCE OF MITOCHONDRIA PROTEIN 41, MITOCHONDRIAL"/>
    <property type="match status" value="1"/>
</dbReference>
<dbReference type="Gene3D" id="1.10.10.410">
    <property type="match status" value="1"/>
</dbReference>
<dbReference type="Gene3D" id="1.10.1510.10">
    <property type="entry name" value="Uncharacterised protein YqeY/AIM41 PF09424, N-terminal domain"/>
    <property type="match status" value="1"/>
</dbReference>
<dbReference type="InterPro" id="IPR019004">
    <property type="entry name" value="YqeY/Aim41"/>
</dbReference>
<dbReference type="Pfam" id="PF09424">
    <property type="entry name" value="YqeY"/>
    <property type="match status" value="1"/>
</dbReference>
<comment type="caution">
    <text evidence="1">The sequence shown here is derived from an EMBL/GenBank/DDBJ whole genome shotgun (WGS) entry which is preliminary data.</text>
</comment>
<dbReference type="InterPro" id="IPR003789">
    <property type="entry name" value="Asn/Gln_tRNA_amidoTrase-B-like"/>
</dbReference>
<name>A0ABV7FRE2_9ALTE</name>
<dbReference type="PANTHER" id="PTHR28055:SF1">
    <property type="entry name" value="ALTERED INHERITANCE OF MITOCHONDRIA PROTEIN 41, MITOCHONDRIAL"/>
    <property type="match status" value="1"/>
</dbReference>
<organism evidence="1 2">
    <name type="scientific">Agaribacter flavus</name>
    <dbReference type="NCBI Taxonomy" id="1902781"/>
    <lineage>
        <taxon>Bacteria</taxon>
        <taxon>Pseudomonadati</taxon>
        <taxon>Pseudomonadota</taxon>
        <taxon>Gammaproteobacteria</taxon>
        <taxon>Alteromonadales</taxon>
        <taxon>Alteromonadaceae</taxon>
        <taxon>Agaribacter</taxon>
    </lineage>
</organism>
<reference evidence="2" key="1">
    <citation type="journal article" date="2019" name="Int. J. Syst. Evol. Microbiol.">
        <title>The Global Catalogue of Microorganisms (GCM) 10K type strain sequencing project: providing services to taxonomists for standard genome sequencing and annotation.</title>
        <authorList>
            <consortium name="The Broad Institute Genomics Platform"/>
            <consortium name="The Broad Institute Genome Sequencing Center for Infectious Disease"/>
            <person name="Wu L."/>
            <person name="Ma J."/>
        </authorList>
    </citation>
    <scope>NUCLEOTIDE SEQUENCE [LARGE SCALE GENOMIC DNA]</scope>
    <source>
        <strain evidence="2">KCTC 52473</strain>
    </source>
</reference>
<dbReference type="InterPro" id="IPR042184">
    <property type="entry name" value="YqeY/Aim41_N"/>
</dbReference>
<evidence type="ECO:0000313" key="2">
    <source>
        <dbReference type="Proteomes" id="UP001595478"/>
    </source>
</evidence>
<dbReference type="EMBL" id="JBHRSW010000006">
    <property type="protein sequence ID" value="MFC3121062.1"/>
    <property type="molecule type" value="Genomic_DNA"/>
</dbReference>
<gene>
    <name evidence="1" type="ORF">ACFOHL_05485</name>
</gene>
<protein>
    <submittedName>
        <fullName evidence="1">GatB/YqeY domain-containing protein</fullName>
    </submittedName>
</protein>
<evidence type="ECO:0000313" key="1">
    <source>
        <dbReference type="EMBL" id="MFC3121062.1"/>
    </source>
</evidence>
<dbReference type="InterPro" id="IPR023168">
    <property type="entry name" value="GatB_Yqey_C_2"/>
</dbReference>
<accession>A0ABV7FRE2</accession>
<dbReference type="Proteomes" id="UP001595478">
    <property type="component" value="Unassembled WGS sequence"/>
</dbReference>